<proteinExistence type="predicted"/>
<dbReference type="OrthoDB" id="6629090at2"/>
<dbReference type="AlphaFoldDB" id="A0A370QLX9"/>
<keyword evidence="2" id="KW-1185">Reference proteome</keyword>
<dbReference type="EMBL" id="QRAP01000007">
    <property type="protein sequence ID" value="RDK89373.1"/>
    <property type="molecule type" value="Genomic_DNA"/>
</dbReference>
<comment type="caution">
    <text evidence="1">The sequence shown here is derived from an EMBL/GenBank/DDBJ whole genome shotgun (WGS) entry which is preliminary data.</text>
</comment>
<evidence type="ECO:0000313" key="2">
    <source>
        <dbReference type="Proteomes" id="UP000254848"/>
    </source>
</evidence>
<dbReference type="Proteomes" id="UP000254848">
    <property type="component" value="Unassembled WGS sequence"/>
</dbReference>
<protein>
    <submittedName>
        <fullName evidence="1">Uncharacterized protein</fullName>
    </submittedName>
</protein>
<reference evidence="1 2" key="1">
    <citation type="submission" date="2018-07" db="EMBL/GenBank/DDBJ databases">
        <title>Genomic Encyclopedia of Type Strains, Phase IV (KMG-IV): sequencing the most valuable type-strain genomes for metagenomic binning, comparative biology and taxonomic classification.</title>
        <authorList>
            <person name="Goeker M."/>
        </authorList>
    </citation>
    <scope>NUCLEOTIDE SEQUENCE [LARGE SCALE GENOMIC DNA]</scope>
    <source>
        <strain evidence="1 2">DSM 103736</strain>
    </source>
</reference>
<gene>
    <name evidence="1" type="ORF">C8D90_10724</name>
</gene>
<name>A0A370QLX9_9GAMM</name>
<evidence type="ECO:0000313" key="1">
    <source>
        <dbReference type="EMBL" id="RDK89373.1"/>
    </source>
</evidence>
<sequence>MTSRISIERGNLIYTQDLGWIDQGHAKGDDARLLWRQFTEEKEYALLKGYFSVNYVQSMSKYRVASGVQTQWFVKRGLPLNMKQSLAMTIMYHTSLRFETLQSNLFLNSGFSCEDLISNLLGFYKTLIPRDYMTLIKPKGKDYSYKIWDYYGDVGKYKNSELKPLIFPDPERFPNNARPYSKPLPFYMSSIKPYPLNMALKDKVLIRNIDRFMGGLYIK</sequence>
<organism evidence="1 2">
    <name type="scientific">Enterobacillus tribolii</name>
    <dbReference type="NCBI Taxonomy" id="1487935"/>
    <lineage>
        <taxon>Bacteria</taxon>
        <taxon>Pseudomonadati</taxon>
        <taxon>Pseudomonadota</taxon>
        <taxon>Gammaproteobacteria</taxon>
        <taxon>Enterobacterales</taxon>
        <taxon>Hafniaceae</taxon>
        <taxon>Enterobacillus</taxon>
    </lineage>
</organism>
<dbReference type="RefSeq" id="WP_115459255.1">
    <property type="nucleotide sequence ID" value="NZ_QRAP01000007.1"/>
</dbReference>
<accession>A0A370QLX9</accession>